<evidence type="ECO:0000256" key="1">
    <source>
        <dbReference type="SAM" id="Phobius"/>
    </source>
</evidence>
<dbReference type="OrthoDB" id="7619970at2"/>
<reference evidence="2 3" key="1">
    <citation type="submission" date="2018-04" db="EMBL/GenBank/DDBJ databases">
        <title>Altererythrobacter sp. HME9302 genome sequencing and assembly.</title>
        <authorList>
            <person name="Kang H."/>
            <person name="Kim H."/>
            <person name="Joh K."/>
        </authorList>
    </citation>
    <scope>NUCLEOTIDE SEQUENCE [LARGE SCALE GENOMIC DNA]</scope>
    <source>
        <strain evidence="2 3">HME9302</strain>
    </source>
</reference>
<dbReference type="EMBL" id="QBKA01000002">
    <property type="protein sequence ID" value="RDC59882.1"/>
    <property type="molecule type" value="Genomic_DNA"/>
</dbReference>
<protein>
    <recommendedName>
        <fullName evidence="4">Nicotinamide riboside transporter PnuC</fullName>
    </recommendedName>
</protein>
<keyword evidence="3" id="KW-1185">Reference proteome</keyword>
<proteinExistence type="predicted"/>
<evidence type="ECO:0008006" key="4">
    <source>
        <dbReference type="Google" id="ProtNLM"/>
    </source>
</evidence>
<feature type="transmembrane region" description="Helical" evidence="1">
    <location>
        <begin position="28"/>
        <end position="46"/>
    </location>
</feature>
<sequence>MNGPLEWIAAIGTVLAATLIASDLGRKVSGWGFVLFCAVAFAWIYIGFTSGAIPIAAMNGLLLAINAYGVWQYLLSPKNRRIMERMDEVADEIETEVEEDMEDEARISS</sequence>
<keyword evidence="1" id="KW-1133">Transmembrane helix</keyword>
<keyword evidence="1" id="KW-0812">Transmembrane</keyword>
<dbReference type="AlphaFoldDB" id="A0A369Q5X2"/>
<feature type="transmembrane region" description="Helical" evidence="1">
    <location>
        <begin position="52"/>
        <end position="75"/>
    </location>
</feature>
<comment type="caution">
    <text evidence="2">The sequence shown here is derived from an EMBL/GenBank/DDBJ whole genome shotgun (WGS) entry which is preliminary data.</text>
</comment>
<organism evidence="2 3">
    <name type="scientific">Alteripontixanthobacter maritimus</name>
    <dbReference type="NCBI Taxonomy" id="2161824"/>
    <lineage>
        <taxon>Bacteria</taxon>
        <taxon>Pseudomonadati</taxon>
        <taxon>Pseudomonadota</taxon>
        <taxon>Alphaproteobacteria</taxon>
        <taxon>Sphingomonadales</taxon>
        <taxon>Erythrobacteraceae</taxon>
        <taxon>Alteripontixanthobacter</taxon>
    </lineage>
</organism>
<keyword evidence="1" id="KW-0472">Membrane</keyword>
<accession>A0A369Q5X2</accession>
<evidence type="ECO:0000313" key="3">
    <source>
        <dbReference type="Proteomes" id="UP000253727"/>
    </source>
</evidence>
<evidence type="ECO:0000313" key="2">
    <source>
        <dbReference type="EMBL" id="RDC59882.1"/>
    </source>
</evidence>
<gene>
    <name evidence="2" type="ORF">HME9302_01078</name>
</gene>
<name>A0A369Q5X2_9SPHN</name>
<dbReference type="Proteomes" id="UP000253727">
    <property type="component" value="Unassembled WGS sequence"/>
</dbReference>
<feature type="transmembrane region" description="Helical" evidence="1">
    <location>
        <begin position="6"/>
        <end position="21"/>
    </location>
</feature>
<dbReference type="RefSeq" id="WP_115366150.1">
    <property type="nucleotide sequence ID" value="NZ_QBKA01000002.1"/>
</dbReference>